<comment type="similarity">
    <text evidence="1">Belongs to the arrestin family.</text>
</comment>
<dbReference type="GO" id="GO:0015031">
    <property type="term" value="P:protein transport"/>
    <property type="evidence" value="ECO:0007669"/>
    <property type="project" value="TreeGrafter"/>
</dbReference>
<dbReference type="OrthoDB" id="2333384at2759"/>
<dbReference type="PANTHER" id="PTHR11188:SF17">
    <property type="entry name" value="FI21816P1"/>
    <property type="match status" value="1"/>
</dbReference>
<dbReference type="PANTHER" id="PTHR11188">
    <property type="entry name" value="ARRESTIN DOMAIN CONTAINING PROTEIN"/>
    <property type="match status" value="1"/>
</dbReference>
<dbReference type="InterPro" id="IPR014752">
    <property type="entry name" value="Arrestin-like_C"/>
</dbReference>
<gene>
    <name evidence="3" type="ORF">BLA29_001711</name>
</gene>
<proteinExistence type="inferred from homology"/>
<accession>A0A1Y3B3X4</accession>
<dbReference type="SUPFAM" id="SSF81296">
    <property type="entry name" value="E set domains"/>
    <property type="match status" value="1"/>
</dbReference>
<dbReference type="InterPro" id="IPR050357">
    <property type="entry name" value="Arrestin_domain-protein"/>
</dbReference>
<sequence length="182" mass="21117">MARSKDPRPLYFGGEEIIGHLSIEIQGGRPVRRVKLMLTNLVQIRLCKHTQTRRPSTVSDKRRKSIFTDYFSTPIIDENQLFFERYKVIELDLLSPERSLAEGKHEIPFRFQLPKSGLPSSMKSCHGLIKYTVEAFTIDDLDGHESRGEKEIILLVPDLDLVSILRLLQKFIFQFMNLLSDR</sequence>
<evidence type="ECO:0000313" key="4">
    <source>
        <dbReference type="Proteomes" id="UP000194236"/>
    </source>
</evidence>
<evidence type="ECO:0000313" key="3">
    <source>
        <dbReference type="EMBL" id="OTF74907.1"/>
    </source>
</evidence>
<reference evidence="3 4" key="1">
    <citation type="submission" date="2017-03" db="EMBL/GenBank/DDBJ databases">
        <title>Genome Survey of Euroglyphus maynei.</title>
        <authorList>
            <person name="Arlian L.G."/>
            <person name="Morgan M.S."/>
            <person name="Rider S.D."/>
        </authorList>
    </citation>
    <scope>NUCLEOTIDE SEQUENCE [LARGE SCALE GENOMIC DNA]</scope>
    <source>
        <strain evidence="3">Arlian Lab</strain>
        <tissue evidence="3">Whole body</tissue>
    </source>
</reference>
<dbReference type="Gene3D" id="2.60.40.640">
    <property type="match status" value="1"/>
</dbReference>
<name>A0A1Y3B3X4_EURMA</name>
<dbReference type="GO" id="GO:0005737">
    <property type="term" value="C:cytoplasm"/>
    <property type="evidence" value="ECO:0007669"/>
    <property type="project" value="TreeGrafter"/>
</dbReference>
<dbReference type="Pfam" id="PF00339">
    <property type="entry name" value="Arrestin_N"/>
    <property type="match status" value="1"/>
</dbReference>
<protein>
    <recommendedName>
        <fullName evidence="2">Arrestin-like N-terminal domain-containing protein</fullName>
    </recommendedName>
</protein>
<feature type="domain" description="Arrestin-like N-terminal" evidence="2">
    <location>
        <begin position="7"/>
        <end position="151"/>
    </location>
</feature>
<dbReference type="InterPro" id="IPR011021">
    <property type="entry name" value="Arrestin-like_N"/>
</dbReference>
<keyword evidence="4" id="KW-1185">Reference proteome</keyword>
<organism evidence="3 4">
    <name type="scientific">Euroglyphus maynei</name>
    <name type="common">Mayne's house dust mite</name>
    <dbReference type="NCBI Taxonomy" id="6958"/>
    <lineage>
        <taxon>Eukaryota</taxon>
        <taxon>Metazoa</taxon>
        <taxon>Ecdysozoa</taxon>
        <taxon>Arthropoda</taxon>
        <taxon>Chelicerata</taxon>
        <taxon>Arachnida</taxon>
        <taxon>Acari</taxon>
        <taxon>Acariformes</taxon>
        <taxon>Sarcoptiformes</taxon>
        <taxon>Astigmata</taxon>
        <taxon>Psoroptidia</taxon>
        <taxon>Analgoidea</taxon>
        <taxon>Pyroglyphidae</taxon>
        <taxon>Pyroglyphinae</taxon>
        <taxon>Euroglyphus</taxon>
    </lineage>
</organism>
<dbReference type="EMBL" id="MUJZ01044706">
    <property type="protein sequence ID" value="OTF74907.1"/>
    <property type="molecule type" value="Genomic_DNA"/>
</dbReference>
<evidence type="ECO:0000259" key="2">
    <source>
        <dbReference type="Pfam" id="PF00339"/>
    </source>
</evidence>
<dbReference type="InterPro" id="IPR014756">
    <property type="entry name" value="Ig_E-set"/>
</dbReference>
<evidence type="ECO:0000256" key="1">
    <source>
        <dbReference type="ARBA" id="ARBA00005298"/>
    </source>
</evidence>
<dbReference type="AlphaFoldDB" id="A0A1Y3B3X4"/>
<dbReference type="Proteomes" id="UP000194236">
    <property type="component" value="Unassembled WGS sequence"/>
</dbReference>
<comment type="caution">
    <text evidence="3">The sequence shown here is derived from an EMBL/GenBank/DDBJ whole genome shotgun (WGS) entry which is preliminary data.</text>
</comment>